<evidence type="ECO:0000256" key="1">
    <source>
        <dbReference type="ARBA" id="ARBA00006767"/>
    </source>
</evidence>
<organism evidence="5 6">
    <name type="scientific">Candidatus Desulfolinea nitratireducens</name>
    <dbReference type="NCBI Taxonomy" id="2841698"/>
    <lineage>
        <taxon>Bacteria</taxon>
        <taxon>Bacillati</taxon>
        <taxon>Chloroflexota</taxon>
        <taxon>Anaerolineae</taxon>
        <taxon>Anaerolineales</taxon>
        <taxon>Anaerolineales incertae sedis</taxon>
        <taxon>Candidatus Desulfolinea</taxon>
    </lineage>
</organism>
<dbReference type="PANTHER" id="PTHR10724:SF7">
    <property type="entry name" value="SMALL RIBOSOMAL SUBUNIT PROTEIN BS1C"/>
    <property type="match status" value="1"/>
</dbReference>
<reference evidence="5 6" key="1">
    <citation type="submission" date="2020-08" db="EMBL/GenBank/DDBJ databases">
        <title>Bridging the membrane lipid divide: bacteria of the FCB group superphylum have the potential to synthesize archaeal ether lipids.</title>
        <authorList>
            <person name="Villanueva L."/>
            <person name="Von Meijenfeldt F.A.B."/>
            <person name="Westbye A.B."/>
            <person name="Yadav S."/>
            <person name="Hopmans E.C."/>
            <person name="Dutilh B.E."/>
            <person name="Sinninghe Damste J.S."/>
        </authorList>
    </citation>
    <scope>NUCLEOTIDE SEQUENCE [LARGE SCALE GENOMIC DNA]</scope>
    <source>
        <strain evidence="5">NIOZ-UU36</strain>
    </source>
</reference>
<feature type="domain" description="S1 motif" evidence="4">
    <location>
        <begin position="61"/>
        <end position="135"/>
    </location>
</feature>
<dbReference type="SUPFAM" id="SSF50249">
    <property type="entry name" value="Nucleic acid-binding proteins"/>
    <property type="match status" value="3"/>
</dbReference>
<gene>
    <name evidence="5" type="ORF">H8E29_13895</name>
</gene>
<dbReference type="AlphaFoldDB" id="A0A8J6NPA7"/>
<dbReference type="GO" id="GO:0005737">
    <property type="term" value="C:cytoplasm"/>
    <property type="evidence" value="ECO:0007669"/>
    <property type="project" value="UniProtKB-ARBA"/>
</dbReference>
<evidence type="ECO:0000256" key="2">
    <source>
        <dbReference type="ARBA" id="ARBA00022980"/>
    </source>
</evidence>
<dbReference type="InterPro" id="IPR035104">
    <property type="entry name" value="Ribosomal_protein_S1-like"/>
</dbReference>
<dbReference type="PRINTS" id="PR00681">
    <property type="entry name" value="RIBOSOMALS1"/>
</dbReference>
<name>A0A8J6NPA7_9CHLR</name>
<dbReference type="InterPro" id="IPR003029">
    <property type="entry name" value="S1_domain"/>
</dbReference>
<protein>
    <submittedName>
        <fullName evidence="5">S1 RNA-binding domain-containing protein</fullName>
    </submittedName>
</protein>
<dbReference type="CDD" id="cd04465">
    <property type="entry name" value="S1_RPS1_repeat_ec2_hs2"/>
    <property type="match status" value="1"/>
</dbReference>
<evidence type="ECO:0000313" key="5">
    <source>
        <dbReference type="EMBL" id="MBC8336352.1"/>
    </source>
</evidence>
<accession>A0A8J6NPA7</accession>
<dbReference type="GO" id="GO:0005840">
    <property type="term" value="C:ribosome"/>
    <property type="evidence" value="ECO:0007669"/>
    <property type="project" value="UniProtKB-KW"/>
</dbReference>
<dbReference type="Gene3D" id="2.40.50.140">
    <property type="entry name" value="Nucleic acid-binding proteins"/>
    <property type="match status" value="3"/>
</dbReference>
<dbReference type="Pfam" id="PF00575">
    <property type="entry name" value="S1"/>
    <property type="match status" value="2"/>
</dbReference>
<evidence type="ECO:0000313" key="6">
    <source>
        <dbReference type="Proteomes" id="UP000614469"/>
    </source>
</evidence>
<dbReference type="GO" id="GO:0006412">
    <property type="term" value="P:translation"/>
    <property type="evidence" value="ECO:0007669"/>
    <property type="project" value="TreeGrafter"/>
</dbReference>
<feature type="domain" description="S1 motif" evidence="4">
    <location>
        <begin position="154"/>
        <end position="222"/>
    </location>
</feature>
<dbReference type="PROSITE" id="PS50126">
    <property type="entry name" value="S1"/>
    <property type="match status" value="3"/>
</dbReference>
<dbReference type="GO" id="GO:0003729">
    <property type="term" value="F:mRNA binding"/>
    <property type="evidence" value="ECO:0007669"/>
    <property type="project" value="TreeGrafter"/>
</dbReference>
<dbReference type="GO" id="GO:1990904">
    <property type="term" value="C:ribonucleoprotein complex"/>
    <property type="evidence" value="ECO:0007669"/>
    <property type="project" value="UniProtKB-KW"/>
</dbReference>
<comment type="caution">
    <text evidence="5">The sequence shown here is derived from an EMBL/GenBank/DDBJ whole genome shotgun (WGS) entry which is preliminary data.</text>
</comment>
<keyword evidence="2" id="KW-0689">Ribosomal protein</keyword>
<comment type="similarity">
    <text evidence="1">Belongs to the bacterial ribosomal protein bS1 family.</text>
</comment>
<dbReference type="EMBL" id="JACNJN010000157">
    <property type="protein sequence ID" value="MBC8336352.1"/>
    <property type="molecule type" value="Genomic_DNA"/>
</dbReference>
<keyword evidence="3" id="KW-0687">Ribonucleoprotein</keyword>
<dbReference type="PANTHER" id="PTHR10724">
    <property type="entry name" value="30S RIBOSOMAL PROTEIN S1"/>
    <property type="match status" value="1"/>
</dbReference>
<dbReference type="GO" id="GO:0003735">
    <property type="term" value="F:structural constituent of ribosome"/>
    <property type="evidence" value="ECO:0007669"/>
    <property type="project" value="TreeGrafter"/>
</dbReference>
<evidence type="ECO:0000259" key="4">
    <source>
        <dbReference type="PROSITE" id="PS50126"/>
    </source>
</evidence>
<evidence type="ECO:0000256" key="3">
    <source>
        <dbReference type="ARBA" id="ARBA00023274"/>
    </source>
</evidence>
<sequence length="309" mass="34884">MVIPEKTNERDLAQNDDNWWESVLADENYHAPDIEIPLPQHVKNDDSGLNWERAQKLYNQDEVISMQVVGHNRGGVLVEDNDLKGFVPYSHLVKLNDSGDSAKREKTLETYKGKILQLKLIECTPEDSRLVFSERAAQAGTGRRRELFSTLTKGKIVSGEITNITNFGVFVDLGGVEGLIHISELSWGRVEHPREFVQLKDKVQVQILDISLERSRVALSIKRLHDNPWEKAQEKYKIGQIVFAEIKALVPFGAFARLEDGIEGLIHSSEIPPENAPLTIGAQVNLRILQLDPKKQRLALSLIINDEND</sequence>
<dbReference type="CDD" id="cd05688">
    <property type="entry name" value="S1_RPS1_repeat_ec3"/>
    <property type="match status" value="1"/>
</dbReference>
<proteinExistence type="inferred from homology"/>
<dbReference type="FunFam" id="2.40.50.140:FF:000051">
    <property type="entry name" value="RNA-binding transcriptional accessory protein"/>
    <property type="match status" value="1"/>
</dbReference>
<dbReference type="SMART" id="SM00316">
    <property type="entry name" value="S1"/>
    <property type="match status" value="3"/>
</dbReference>
<dbReference type="InterPro" id="IPR012340">
    <property type="entry name" value="NA-bd_OB-fold"/>
</dbReference>
<feature type="domain" description="S1 motif" evidence="4">
    <location>
        <begin position="239"/>
        <end position="303"/>
    </location>
</feature>
<dbReference type="Proteomes" id="UP000614469">
    <property type="component" value="Unassembled WGS sequence"/>
</dbReference>
<dbReference type="InterPro" id="IPR050437">
    <property type="entry name" value="Ribos_protein_bS1-like"/>
</dbReference>